<evidence type="ECO:0000313" key="3">
    <source>
        <dbReference type="Proteomes" id="UP000261210"/>
    </source>
</evidence>
<dbReference type="Pfam" id="PF18329">
    <property type="entry name" value="SGBP_B_XBD"/>
    <property type="match status" value="1"/>
</dbReference>
<dbReference type="EMBL" id="QSQU01000013">
    <property type="protein sequence ID" value="RGK62730.1"/>
    <property type="molecule type" value="Genomic_DNA"/>
</dbReference>
<feature type="domain" description="Surface glycan-binding protein B xyloglucan binding" evidence="1">
    <location>
        <begin position="302"/>
        <end position="469"/>
    </location>
</feature>
<gene>
    <name evidence="2" type="ORF">DXD03_10605</name>
</gene>
<dbReference type="Proteomes" id="UP000261210">
    <property type="component" value="Unassembled WGS sequence"/>
</dbReference>
<reference evidence="2 3" key="1">
    <citation type="submission" date="2018-08" db="EMBL/GenBank/DDBJ databases">
        <title>A genome reference for cultivated species of the human gut microbiota.</title>
        <authorList>
            <person name="Zou Y."/>
            <person name="Xue W."/>
            <person name="Luo G."/>
        </authorList>
    </citation>
    <scope>NUCLEOTIDE SEQUENCE [LARGE SCALE GENOMIC DNA]</scope>
    <source>
        <strain evidence="2 3">TF10-34</strain>
    </source>
</reference>
<sequence length="474" mass="52859">MPFSLLLFISLFSSCSEDHDAPIITGVRKIEKADSLFKEAYPGQMIVVVGQNFYDVTNLYINNRSVSYNTNYVTPTSIIVTIPKTITTVGEDPSLPAQIRLETEHGIATYDFHVNSPAPELTGYTVEYNSAGELEPGQDIEINGKNIYEVQEIYLSETYPSDNLDNSADPLVKHAITDYMVNESHTAIKGKLPQTLIDRGYLVVKCWSTRVVLDFRRKRPVEPTITEIYPESPVLGEKVTIKGKDLTELDHITLGNNEYLVWDAVTNEDATEITFDMPIASVNQETLTVVLETGEKSMPFCQKKYMLIDFDTFGEKSWGGTDLAKYDYNTELSYAPAGSGRFVGLEGTSAVGVGWFGPMVLGSVNDISTDIIPAETPISKIQIRFEYYVGEPLLPGTVLYVKYPDGVEKAYDFATDETGKWCTFSAPLSDLTDKTTYGEFATIFSHSAAWNINNAEAVNVIRFYADNLRLYVEE</sequence>
<evidence type="ECO:0000313" key="2">
    <source>
        <dbReference type="EMBL" id="RGK62730.1"/>
    </source>
</evidence>
<dbReference type="InterPro" id="IPR013783">
    <property type="entry name" value="Ig-like_fold"/>
</dbReference>
<dbReference type="InterPro" id="IPR040475">
    <property type="entry name" value="SGBP_B_XBD"/>
</dbReference>
<accession>A0A3E4NGM7</accession>
<dbReference type="Gene3D" id="2.60.40.10">
    <property type="entry name" value="Immunoglobulins"/>
    <property type="match status" value="2"/>
</dbReference>
<dbReference type="AlphaFoldDB" id="A0A3E4NGM7"/>
<evidence type="ECO:0000259" key="1">
    <source>
        <dbReference type="Pfam" id="PF18329"/>
    </source>
</evidence>
<dbReference type="SUPFAM" id="SSF81296">
    <property type="entry name" value="E set domains"/>
    <property type="match status" value="1"/>
</dbReference>
<organism evidence="2 3">
    <name type="scientific">Bacteroides xylanisolvens</name>
    <dbReference type="NCBI Taxonomy" id="371601"/>
    <lineage>
        <taxon>Bacteria</taxon>
        <taxon>Pseudomonadati</taxon>
        <taxon>Bacteroidota</taxon>
        <taxon>Bacteroidia</taxon>
        <taxon>Bacteroidales</taxon>
        <taxon>Bacteroidaceae</taxon>
        <taxon>Bacteroides</taxon>
    </lineage>
</organism>
<comment type="caution">
    <text evidence="2">The sequence shown here is derived from an EMBL/GenBank/DDBJ whole genome shotgun (WGS) entry which is preliminary data.</text>
</comment>
<dbReference type="GO" id="GO:0030247">
    <property type="term" value="F:polysaccharide binding"/>
    <property type="evidence" value="ECO:0007669"/>
    <property type="project" value="InterPro"/>
</dbReference>
<dbReference type="InterPro" id="IPR014756">
    <property type="entry name" value="Ig_E-set"/>
</dbReference>
<protein>
    <recommendedName>
        <fullName evidence="1">Surface glycan-binding protein B xyloglucan binding domain-containing protein</fullName>
    </recommendedName>
</protein>
<name>A0A3E4NGM7_9BACE</name>
<proteinExistence type="predicted"/>